<accession>A0ACB7GL57</accession>
<name>A0ACB7GL57_MANES</name>
<protein>
    <submittedName>
        <fullName evidence="1">Uncharacterized protein</fullName>
    </submittedName>
</protein>
<reference evidence="2" key="1">
    <citation type="journal article" date="2016" name="Nat. Biotechnol.">
        <title>Sequencing wild and cultivated cassava and related species reveals extensive interspecific hybridization and genetic diversity.</title>
        <authorList>
            <person name="Bredeson J.V."/>
            <person name="Lyons J.B."/>
            <person name="Prochnik S.E."/>
            <person name="Wu G.A."/>
            <person name="Ha C.M."/>
            <person name="Edsinger-Gonzales E."/>
            <person name="Grimwood J."/>
            <person name="Schmutz J."/>
            <person name="Rabbi I.Y."/>
            <person name="Egesi C."/>
            <person name="Nauluvula P."/>
            <person name="Lebot V."/>
            <person name="Ndunguru J."/>
            <person name="Mkamilo G."/>
            <person name="Bart R.S."/>
            <person name="Setter T.L."/>
            <person name="Gleadow R.M."/>
            <person name="Kulakow P."/>
            <person name="Ferguson M.E."/>
            <person name="Rounsley S."/>
            <person name="Rokhsar D.S."/>
        </authorList>
    </citation>
    <scope>NUCLEOTIDE SEQUENCE [LARGE SCALE GENOMIC DNA]</scope>
    <source>
        <strain evidence="2">cv. AM560-2</strain>
    </source>
</reference>
<gene>
    <name evidence="1" type="ORF">MANES_13G090200v8</name>
</gene>
<proteinExistence type="predicted"/>
<dbReference type="EMBL" id="CM004399">
    <property type="protein sequence ID" value="KAG8640947.1"/>
    <property type="molecule type" value="Genomic_DNA"/>
</dbReference>
<evidence type="ECO:0000313" key="1">
    <source>
        <dbReference type="EMBL" id="KAG8640947.1"/>
    </source>
</evidence>
<keyword evidence="2" id="KW-1185">Reference proteome</keyword>
<organism evidence="1 2">
    <name type="scientific">Manihot esculenta</name>
    <name type="common">Cassava</name>
    <name type="synonym">Jatropha manihot</name>
    <dbReference type="NCBI Taxonomy" id="3983"/>
    <lineage>
        <taxon>Eukaryota</taxon>
        <taxon>Viridiplantae</taxon>
        <taxon>Streptophyta</taxon>
        <taxon>Embryophyta</taxon>
        <taxon>Tracheophyta</taxon>
        <taxon>Spermatophyta</taxon>
        <taxon>Magnoliopsida</taxon>
        <taxon>eudicotyledons</taxon>
        <taxon>Gunneridae</taxon>
        <taxon>Pentapetalae</taxon>
        <taxon>rosids</taxon>
        <taxon>fabids</taxon>
        <taxon>Malpighiales</taxon>
        <taxon>Euphorbiaceae</taxon>
        <taxon>Crotonoideae</taxon>
        <taxon>Manihoteae</taxon>
        <taxon>Manihot</taxon>
    </lineage>
</organism>
<sequence>MGRVKLPIKRIENNTNRQVTFSKRRNGLIKKAYELAILCDIDIALIMFSPSGRLSHFSGKQRIEDVIARYINFPENDGGCDVQNREYLLSTLKKLKTENDMALQAANPEVTRSNIEELQQEVCNLQHQVQIAEDQLRIYEPDPLKFTSMGELESCEKNLLDVMTLLQDRKKYLLSNHASAYDPSTLQIYLDSEEGLQNFQNEIANWLPPENGQNPNAVALKSDQSSCIPVSNNQSSTTMFDGLSPRGTNVNVDPCNMGVGGTAQINNSDSETITSWQQAFSSLSSTELLAAFMPPSSFPLMKQHEIEGPSFSTMLEQQQADTTPNCPQMPSSGEGSNYDSYDL</sequence>
<comment type="caution">
    <text evidence="1">The sequence shown here is derived from an EMBL/GenBank/DDBJ whole genome shotgun (WGS) entry which is preliminary data.</text>
</comment>
<dbReference type="Proteomes" id="UP000091857">
    <property type="component" value="Chromosome 13"/>
</dbReference>
<evidence type="ECO:0000313" key="2">
    <source>
        <dbReference type="Proteomes" id="UP000091857"/>
    </source>
</evidence>